<accession>A0A0G4H521</accession>
<keyword evidence="2" id="KW-1133">Transmembrane helix</keyword>
<feature type="compositionally biased region" description="Basic and acidic residues" evidence="1">
    <location>
        <begin position="24"/>
        <end position="48"/>
    </location>
</feature>
<name>A0A0G4H521_9ALVE</name>
<dbReference type="AlphaFoldDB" id="A0A0G4H521"/>
<evidence type="ECO:0000256" key="2">
    <source>
        <dbReference type="SAM" id="Phobius"/>
    </source>
</evidence>
<dbReference type="Gene3D" id="3.40.50.150">
    <property type="entry name" value="Vaccinia Virus protein VP39"/>
    <property type="match status" value="1"/>
</dbReference>
<feature type="transmembrane region" description="Helical" evidence="2">
    <location>
        <begin position="70"/>
        <end position="89"/>
    </location>
</feature>
<feature type="region of interest" description="Disordered" evidence="1">
    <location>
        <begin position="118"/>
        <end position="143"/>
    </location>
</feature>
<proteinExistence type="predicted"/>
<keyword evidence="2" id="KW-0472">Membrane</keyword>
<protein>
    <recommendedName>
        <fullName evidence="4">DOT1 domain-containing protein</fullName>
    </recommendedName>
</protein>
<dbReference type="VEuPathDB" id="CryptoDB:Cvel_5715"/>
<dbReference type="EMBL" id="CDMZ01001887">
    <property type="protein sequence ID" value="CEM38880.1"/>
    <property type="molecule type" value="Genomic_DNA"/>
</dbReference>
<organism evidence="3">
    <name type="scientific">Chromera velia CCMP2878</name>
    <dbReference type="NCBI Taxonomy" id="1169474"/>
    <lineage>
        <taxon>Eukaryota</taxon>
        <taxon>Sar</taxon>
        <taxon>Alveolata</taxon>
        <taxon>Colpodellida</taxon>
        <taxon>Chromeraceae</taxon>
        <taxon>Chromera</taxon>
    </lineage>
</organism>
<evidence type="ECO:0000313" key="3">
    <source>
        <dbReference type="EMBL" id="CEM38880.1"/>
    </source>
</evidence>
<feature type="compositionally biased region" description="Basic and acidic residues" evidence="1">
    <location>
        <begin position="690"/>
        <end position="699"/>
    </location>
</feature>
<gene>
    <name evidence="3" type="ORF">Cvel_5715</name>
</gene>
<keyword evidence="2" id="KW-0812">Transmembrane</keyword>
<feature type="region of interest" description="Disordered" evidence="1">
    <location>
        <begin position="789"/>
        <end position="825"/>
    </location>
</feature>
<dbReference type="InterPro" id="IPR029063">
    <property type="entry name" value="SAM-dependent_MTases_sf"/>
</dbReference>
<feature type="compositionally biased region" description="Basic and acidic residues" evidence="1">
    <location>
        <begin position="709"/>
        <end position="730"/>
    </location>
</feature>
<feature type="compositionally biased region" description="Basic and acidic residues" evidence="1">
    <location>
        <begin position="738"/>
        <end position="751"/>
    </location>
</feature>
<dbReference type="SUPFAM" id="SSF53335">
    <property type="entry name" value="S-adenosyl-L-methionine-dependent methyltransferases"/>
    <property type="match status" value="1"/>
</dbReference>
<evidence type="ECO:0008006" key="4">
    <source>
        <dbReference type="Google" id="ProtNLM"/>
    </source>
</evidence>
<feature type="region of interest" description="Disordered" evidence="1">
    <location>
        <begin position="1"/>
        <end position="48"/>
    </location>
</feature>
<feature type="region of interest" description="Disordered" evidence="1">
    <location>
        <begin position="690"/>
        <end position="753"/>
    </location>
</feature>
<reference evidence="3" key="1">
    <citation type="submission" date="2014-11" db="EMBL/GenBank/DDBJ databases">
        <authorList>
            <person name="Otto D Thomas"/>
            <person name="Naeem Raeece"/>
        </authorList>
    </citation>
    <scope>NUCLEOTIDE SEQUENCE</scope>
</reference>
<feature type="compositionally biased region" description="Basic and acidic residues" evidence="1">
    <location>
        <begin position="810"/>
        <end position="825"/>
    </location>
</feature>
<sequence length="844" mass="91594">MTESKEKRRGILQQQDEEESATQGEKDSASSSSRKEEKKKSETEKEGEGLVFTSTWGEHWGWRLPRLPHVSSLGVCMIFCFLLSLGIHWRRRQTQQEGVETRLSASGTWHVLRQLGPLMRKKKGREEKEGSAGRGRGNSAEVDSESFGDFLDLSGASQGSSLASAVRFGMGRAIGFVSGPGALERECAAASEKISDFFLKGKQEQAGDTRSAGGKMQRQVPAIEVKRTDVSSTLLLSESSLHSVSVALSANICLSPAQLSDLSGWLAAALPMNALVVVPRPLETPAVGRDDVGQRRFLFPVRSVSVTAEWLPASTPLLLFVYRVENLEAPGRGVRYAREPVEFGEGWKPPPASAIGACPSSSSSASSALQSGWGGSSWSFLGEVVRPWTSQIMDMGSKLNFISSSSSTEAKQDDVGGSRIGSLSVFSVESWMKIRRDLVRKNAEWKREARAFLSNSSEVMEGIHKRQDSGGLAAASCREKMEAREAKIRKSLNDKRSCGESQRSRLWSSDEVVELFSWPETQLSPEDSLFELGSASGRLSLTAFGVFGVRQVVGVEVDECSHAVAMGALDSLKWMMGMSRMSGGTRTGIVEGCGEVCRRQAKSEDARLELRWGDFLSLSSTAAAAGVDEGTNLSGPVARGAGPAGNAADVLSGLETATVVVVHNGCFSEGGQERIQRLLTERLRPGVRVITEEPLDKPTRKPNSRNAKTKADSSDLDTKKIKKQKGEHVGGHSGFPTQHHEGVTTKEENTRRNPVGSLEVRLRMDREIRLSGTTHSSDVKEDNNVSSDDAGACFAQDPGKSCSANAAQTFEERPEKEVGTSKGERWDEMQQRFACVYITEEATS</sequence>
<evidence type="ECO:0000256" key="1">
    <source>
        <dbReference type="SAM" id="MobiDB-lite"/>
    </source>
</evidence>